<dbReference type="NCBIfam" id="TIGR00293">
    <property type="entry name" value="prefoldin subunit alpha"/>
    <property type="match status" value="1"/>
</dbReference>
<proteinExistence type="inferred from homology"/>
<dbReference type="Gene3D" id="1.10.287.370">
    <property type="match status" value="1"/>
</dbReference>
<dbReference type="PANTHER" id="PTHR13345:SF9">
    <property type="entry name" value="PROTEIN UXT"/>
    <property type="match status" value="1"/>
</dbReference>
<dbReference type="InterPro" id="IPR003994">
    <property type="entry name" value="UXT"/>
</dbReference>
<evidence type="ECO:0000313" key="2">
    <source>
        <dbReference type="EMBL" id="KAJ3057165.1"/>
    </source>
</evidence>
<dbReference type="EMBL" id="JADGJD010000009">
    <property type="protein sequence ID" value="KAJ3057165.1"/>
    <property type="molecule type" value="Genomic_DNA"/>
</dbReference>
<gene>
    <name evidence="2" type="ORF">HK097_011170</name>
</gene>
<dbReference type="Pfam" id="PF02996">
    <property type="entry name" value="Prefoldin"/>
    <property type="match status" value="1"/>
</dbReference>
<comment type="caution">
    <text evidence="2">The sequence shown here is derived from an EMBL/GenBank/DDBJ whole genome shotgun (WGS) entry which is preliminary data.</text>
</comment>
<keyword evidence="3" id="KW-1185">Reference proteome</keyword>
<dbReference type="AlphaFoldDB" id="A0AAD5X6H0"/>
<accession>A0AAD5X6H0</accession>
<dbReference type="GO" id="GO:0045944">
    <property type="term" value="P:positive regulation of transcription by RNA polymerase II"/>
    <property type="evidence" value="ECO:0007669"/>
    <property type="project" value="TreeGrafter"/>
</dbReference>
<dbReference type="GO" id="GO:0016592">
    <property type="term" value="C:mediator complex"/>
    <property type="evidence" value="ECO:0007669"/>
    <property type="project" value="TreeGrafter"/>
</dbReference>
<evidence type="ECO:0000313" key="3">
    <source>
        <dbReference type="Proteomes" id="UP001212841"/>
    </source>
</evidence>
<dbReference type="InterPro" id="IPR004127">
    <property type="entry name" value="Prefoldin_subunit_alpha"/>
</dbReference>
<reference evidence="2" key="1">
    <citation type="submission" date="2020-05" db="EMBL/GenBank/DDBJ databases">
        <title>Phylogenomic resolution of chytrid fungi.</title>
        <authorList>
            <person name="Stajich J.E."/>
            <person name="Amses K."/>
            <person name="Simmons R."/>
            <person name="Seto K."/>
            <person name="Myers J."/>
            <person name="Bonds A."/>
            <person name="Quandt C.A."/>
            <person name="Barry K."/>
            <person name="Liu P."/>
            <person name="Grigoriev I."/>
            <person name="Longcore J.E."/>
            <person name="James T.Y."/>
        </authorList>
    </citation>
    <scope>NUCLEOTIDE SEQUENCE</scope>
    <source>
        <strain evidence="2">JEL0318</strain>
    </source>
</reference>
<protein>
    <submittedName>
        <fullName evidence="2">Uncharacterized protein</fullName>
    </submittedName>
</protein>
<sequence>MSSPVPEDAPPLSKGQVEEQIQKYQSFVNDRLRLDLKAILDAREKIYESISEHLKLKNQIELIKSQNLTEMKTMMDVGAQFFMQAKIPDTSKIFINIGMGYSVEFTLDEGLAFIDSKEKILLKQAEKQTDKASQIKAHIKVVLETMQQLMDIETDNNLKS</sequence>
<dbReference type="PANTHER" id="PTHR13345">
    <property type="entry name" value="MEDIATOR OF RNA POLYMERASE II TRANSCRIPTION SUBUNIT 10"/>
    <property type="match status" value="1"/>
</dbReference>
<dbReference type="GO" id="GO:0000122">
    <property type="term" value="P:negative regulation of transcription by RNA polymerase II"/>
    <property type="evidence" value="ECO:0007669"/>
    <property type="project" value="InterPro"/>
</dbReference>
<dbReference type="CDD" id="cd23158">
    <property type="entry name" value="Prefoldin_UXT"/>
    <property type="match status" value="1"/>
</dbReference>
<evidence type="ECO:0000256" key="1">
    <source>
        <dbReference type="ARBA" id="ARBA00007666"/>
    </source>
</evidence>
<dbReference type="InterPro" id="IPR009053">
    <property type="entry name" value="Prefoldin"/>
</dbReference>
<comment type="similarity">
    <text evidence="1">Belongs to the UXT family.</text>
</comment>
<dbReference type="PRINTS" id="PR01502">
    <property type="entry name" value="UXTPROTEIN"/>
</dbReference>
<organism evidence="2 3">
    <name type="scientific">Rhizophlyctis rosea</name>
    <dbReference type="NCBI Taxonomy" id="64517"/>
    <lineage>
        <taxon>Eukaryota</taxon>
        <taxon>Fungi</taxon>
        <taxon>Fungi incertae sedis</taxon>
        <taxon>Chytridiomycota</taxon>
        <taxon>Chytridiomycota incertae sedis</taxon>
        <taxon>Chytridiomycetes</taxon>
        <taxon>Rhizophlyctidales</taxon>
        <taxon>Rhizophlyctidaceae</taxon>
        <taxon>Rhizophlyctis</taxon>
    </lineage>
</organism>
<name>A0AAD5X6H0_9FUNG</name>
<dbReference type="SUPFAM" id="SSF46579">
    <property type="entry name" value="Prefoldin"/>
    <property type="match status" value="1"/>
</dbReference>
<dbReference type="Proteomes" id="UP001212841">
    <property type="component" value="Unassembled WGS sequence"/>
</dbReference>
<dbReference type="GO" id="GO:0003714">
    <property type="term" value="F:transcription corepressor activity"/>
    <property type="evidence" value="ECO:0007669"/>
    <property type="project" value="InterPro"/>
</dbReference>